<accession>A0AAW0K802</accession>
<dbReference type="Gene3D" id="1.10.238.10">
    <property type="entry name" value="EF-hand"/>
    <property type="match status" value="1"/>
</dbReference>
<dbReference type="InterPro" id="IPR018247">
    <property type="entry name" value="EF_Hand_1_Ca_BS"/>
</dbReference>
<dbReference type="InterPro" id="IPR002048">
    <property type="entry name" value="EF_hand_dom"/>
</dbReference>
<keyword evidence="2" id="KW-0479">Metal-binding</keyword>
<protein>
    <submittedName>
        <fullName evidence="7">Calcium-binding protein cml46</fullName>
    </submittedName>
</protein>
<evidence type="ECO:0000313" key="8">
    <source>
        <dbReference type="Proteomes" id="UP000237347"/>
    </source>
</evidence>
<keyword evidence="3" id="KW-0677">Repeat</keyword>
<dbReference type="SMART" id="SM00054">
    <property type="entry name" value="EFh"/>
    <property type="match status" value="2"/>
</dbReference>
<evidence type="ECO:0000313" key="7">
    <source>
        <dbReference type="EMBL" id="KAK7835062.1"/>
    </source>
</evidence>
<dbReference type="InterPro" id="IPR039647">
    <property type="entry name" value="EF_hand_pair_protein_CML-like"/>
</dbReference>
<feature type="chain" id="PRO_5043564470" evidence="5">
    <location>
        <begin position="18"/>
        <end position="248"/>
    </location>
</feature>
<feature type="signal peptide" evidence="5">
    <location>
        <begin position="1"/>
        <end position="17"/>
    </location>
</feature>
<dbReference type="GO" id="GO:0005509">
    <property type="term" value="F:calcium ion binding"/>
    <property type="evidence" value="ECO:0007669"/>
    <property type="project" value="InterPro"/>
</dbReference>
<dbReference type="InterPro" id="IPR011992">
    <property type="entry name" value="EF-hand-dom_pair"/>
</dbReference>
<evidence type="ECO:0000256" key="2">
    <source>
        <dbReference type="ARBA" id="ARBA00022723"/>
    </source>
</evidence>
<dbReference type="SUPFAM" id="SSF47473">
    <property type="entry name" value="EF-hand"/>
    <property type="match status" value="1"/>
</dbReference>
<evidence type="ECO:0000256" key="4">
    <source>
        <dbReference type="ARBA" id="ARBA00022837"/>
    </source>
</evidence>
<reference evidence="7 8" key="1">
    <citation type="journal article" date="2018" name="Sci. Data">
        <title>The draft genome sequence of cork oak.</title>
        <authorList>
            <person name="Ramos A.M."/>
            <person name="Usie A."/>
            <person name="Barbosa P."/>
            <person name="Barros P.M."/>
            <person name="Capote T."/>
            <person name="Chaves I."/>
            <person name="Simoes F."/>
            <person name="Abreu I."/>
            <person name="Carrasquinho I."/>
            <person name="Faro C."/>
            <person name="Guimaraes J.B."/>
            <person name="Mendonca D."/>
            <person name="Nobrega F."/>
            <person name="Rodrigues L."/>
            <person name="Saibo N.J.M."/>
            <person name="Varela M.C."/>
            <person name="Egas C."/>
            <person name="Matos J."/>
            <person name="Miguel C.M."/>
            <person name="Oliveira M.M."/>
            <person name="Ricardo C.P."/>
            <person name="Goncalves S."/>
        </authorList>
    </citation>
    <scope>NUCLEOTIDE SEQUENCE [LARGE SCALE GENOMIC DNA]</scope>
    <source>
        <strain evidence="8">cv. HL8</strain>
    </source>
</reference>
<comment type="caution">
    <text evidence="7">The sequence shown here is derived from an EMBL/GenBank/DDBJ whole genome shotgun (WGS) entry which is preliminary data.</text>
</comment>
<dbReference type="FunFam" id="1.10.238.10:FF:000302">
    <property type="entry name" value="Probable calcium-binding protein CML46"/>
    <property type="match status" value="1"/>
</dbReference>
<evidence type="ECO:0000259" key="6">
    <source>
        <dbReference type="PROSITE" id="PS50222"/>
    </source>
</evidence>
<dbReference type="Pfam" id="PF13499">
    <property type="entry name" value="EF-hand_7"/>
    <property type="match status" value="1"/>
</dbReference>
<dbReference type="EMBL" id="PKMF04000377">
    <property type="protein sequence ID" value="KAK7835062.1"/>
    <property type="molecule type" value="Genomic_DNA"/>
</dbReference>
<gene>
    <name evidence="7" type="primary">CML46_1</name>
    <name evidence="7" type="ORF">CFP56_023866</name>
</gene>
<evidence type="ECO:0000256" key="1">
    <source>
        <dbReference type="ARBA" id="ARBA00003291"/>
    </source>
</evidence>
<name>A0AAW0K802_QUESU</name>
<evidence type="ECO:0000256" key="5">
    <source>
        <dbReference type="SAM" id="SignalP"/>
    </source>
</evidence>
<dbReference type="Proteomes" id="UP000237347">
    <property type="component" value="Unassembled WGS sequence"/>
</dbReference>
<dbReference type="SUPFAM" id="SSF101447">
    <property type="entry name" value="Formin homology 2 domain (FH2 domain)"/>
    <property type="match status" value="1"/>
</dbReference>
<keyword evidence="4" id="KW-0106">Calcium</keyword>
<organism evidence="7 8">
    <name type="scientific">Quercus suber</name>
    <name type="common">Cork oak</name>
    <dbReference type="NCBI Taxonomy" id="58331"/>
    <lineage>
        <taxon>Eukaryota</taxon>
        <taxon>Viridiplantae</taxon>
        <taxon>Streptophyta</taxon>
        <taxon>Embryophyta</taxon>
        <taxon>Tracheophyta</taxon>
        <taxon>Spermatophyta</taxon>
        <taxon>Magnoliopsida</taxon>
        <taxon>eudicotyledons</taxon>
        <taxon>Gunneridae</taxon>
        <taxon>Pentapetalae</taxon>
        <taxon>rosids</taxon>
        <taxon>fabids</taxon>
        <taxon>Fagales</taxon>
        <taxon>Fagaceae</taxon>
        <taxon>Quercus</taxon>
    </lineage>
</organism>
<dbReference type="PROSITE" id="PS50222">
    <property type="entry name" value="EF_HAND_2"/>
    <property type="match status" value="1"/>
</dbReference>
<dbReference type="AlphaFoldDB" id="A0AAW0K802"/>
<dbReference type="PANTHER" id="PTHR10891">
    <property type="entry name" value="EF-HAND CALCIUM-BINDING DOMAIN CONTAINING PROTEIN"/>
    <property type="match status" value="1"/>
</dbReference>
<evidence type="ECO:0000256" key="3">
    <source>
        <dbReference type="ARBA" id="ARBA00022737"/>
    </source>
</evidence>
<keyword evidence="8" id="KW-1185">Reference proteome</keyword>
<dbReference type="CDD" id="cd00051">
    <property type="entry name" value="EFh"/>
    <property type="match status" value="1"/>
</dbReference>
<proteinExistence type="predicted"/>
<comment type="function">
    <text evidence="1">Potential calcium sensor.</text>
</comment>
<keyword evidence="5" id="KW-0732">Signal</keyword>
<dbReference type="PROSITE" id="PS00018">
    <property type="entry name" value="EF_HAND_1"/>
    <property type="match status" value="1"/>
</dbReference>
<feature type="domain" description="EF-hand" evidence="6">
    <location>
        <begin position="176"/>
        <end position="211"/>
    </location>
</feature>
<sequence>MVVVGSLLLLCLSSWFGTVPRPSLLDFPHLPIPPPPSPPPPPPPLFLAALKFIPNSEPSSSSSSCLMCLLVDVLSLTIFGGNTQKFLSRFWCFLLSRLNFGNSNDSPEEENSDFDFSQQQTFVACSSEKKDDESLSRVDVETIMESLGICCSPEGEDPQQRFSSKELSGLFDEKEPSLEEVKEAFDVFDENRDGFIDARELQRVLRNLGLKEGEELHNCEKMIRAFNEKGDGRIDFNGFVKFMEKCLS</sequence>